<reference evidence="2" key="1">
    <citation type="submission" date="2020-03" db="EMBL/GenBank/DDBJ databases">
        <title>The deep terrestrial virosphere.</title>
        <authorList>
            <person name="Holmfeldt K."/>
            <person name="Nilsson E."/>
            <person name="Simone D."/>
            <person name="Lopez-Fernandez M."/>
            <person name="Wu X."/>
            <person name="de Brujin I."/>
            <person name="Lundin D."/>
            <person name="Andersson A."/>
            <person name="Bertilsson S."/>
            <person name="Dopson M."/>
        </authorList>
    </citation>
    <scope>NUCLEOTIDE SEQUENCE</scope>
    <source>
        <strain evidence="2">TM448B04171</strain>
    </source>
</reference>
<proteinExistence type="predicted"/>
<evidence type="ECO:0000256" key="1">
    <source>
        <dbReference type="SAM" id="MobiDB-lite"/>
    </source>
</evidence>
<accession>A0A6M3XZ25</accession>
<dbReference type="AlphaFoldDB" id="A0A6M3XZ25"/>
<organism evidence="2">
    <name type="scientific">viral metagenome</name>
    <dbReference type="NCBI Taxonomy" id="1070528"/>
    <lineage>
        <taxon>unclassified sequences</taxon>
        <taxon>metagenomes</taxon>
        <taxon>organismal metagenomes</taxon>
    </lineage>
</organism>
<dbReference type="EMBL" id="MT145065">
    <property type="protein sequence ID" value="QJI03177.1"/>
    <property type="molecule type" value="Genomic_DNA"/>
</dbReference>
<sequence length="77" mass="8824">MRGLKVGLVPDIVKNVLLPSILGLKKWQKRKKANRKRSLNKSKTTKTMIFLMEEEPKVETPDIEEPTPETPEEAPIE</sequence>
<feature type="compositionally biased region" description="Acidic residues" evidence="1">
    <location>
        <begin position="61"/>
        <end position="77"/>
    </location>
</feature>
<feature type="region of interest" description="Disordered" evidence="1">
    <location>
        <begin position="52"/>
        <end position="77"/>
    </location>
</feature>
<evidence type="ECO:0000313" key="2">
    <source>
        <dbReference type="EMBL" id="QJI03177.1"/>
    </source>
</evidence>
<name>A0A6M3XZ25_9ZZZZ</name>
<gene>
    <name evidence="2" type="ORF">TM448B04171_0005</name>
</gene>
<protein>
    <submittedName>
        <fullName evidence="2">Uncharacterized protein</fullName>
    </submittedName>
</protein>